<dbReference type="Pfam" id="PF09704">
    <property type="entry name" value="Cas_Cas5d"/>
    <property type="match status" value="1"/>
</dbReference>
<dbReference type="RefSeq" id="WP_148136781.1">
    <property type="nucleotide sequence ID" value="NZ_CP017634.1"/>
</dbReference>
<evidence type="ECO:0000313" key="3">
    <source>
        <dbReference type="Proteomes" id="UP000323521"/>
    </source>
</evidence>
<dbReference type="OrthoDB" id="5363158at2"/>
<dbReference type="NCBIfam" id="TIGR02593">
    <property type="entry name" value="CRISPR_cas5"/>
    <property type="match status" value="1"/>
</dbReference>
<dbReference type="GO" id="GO:0051607">
    <property type="term" value="P:defense response to virus"/>
    <property type="evidence" value="ECO:0007669"/>
    <property type="project" value="UniProtKB-KW"/>
</dbReference>
<dbReference type="EMBL" id="CP017634">
    <property type="protein sequence ID" value="ATW27426.1"/>
    <property type="molecule type" value="Genomic_DNA"/>
</dbReference>
<keyword evidence="3" id="KW-1185">Reference proteome</keyword>
<sequence>MFYFSIHTYAVTASFRIPETHTFQQTLPLPPVTALAGILGAAAGWSFEQTMDFCREKGIRFGVVGTHKGKAKDLWKYQKIKSGETIPAVLLREFLTDLDMVIYIVAEEEDIAEEMRQCFLSPCYALTAGNSDDLLKIRYVSLVEKGQVVWAEDFQTTVISGNHAANYESNIDIKSIPLMKALYAPQVHLLPTEFQFLGQERRVTARQPFTFVDTPIKLKTPVQALQVGEQAVPLL</sequence>
<evidence type="ECO:0000256" key="1">
    <source>
        <dbReference type="ARBA" id="ARBA00023118"/>
    </source>
</evidence>
<protein>
    <recommendedName>
        <fullName evidence="4">CRISPR-associated protein Cas5</fullName>
    </recommendedName>
</protein>
<dbReference type="GO" id="GO:0043571">
    <property type="term" value="P:maintenance of CRISPR repeat elements"/>
    <property type="evidence" value="ECO:0007669"/>
    <property type="project" value="InterPro"/>
</dbReference>
<gene>
    <name evidence="2" type="ORF">DCMF_24105</name>
</gene>
<dbReference type="Gene3D" id="3.30.70.2660">
    <property type="match status" value="1"/>
</dbReference>
<evidence type="ECO:0008006" key="4">
    <source>
        <dbReference type="Google" id="ProtNLM"/>
    </source>
</evidence>
<dbReference type="InterPro" id="IPR013422">
    <property type="entry name" value="CRISPR-assoc_prot_Cas5_N"/>
</dbReference>
<dbReference type="Proteomes" id="UP000323521">
    <property type="component" value="Chromosome"/>
</dbReference>
<dbReference type="InterPro" id="IPR021124">
    <property type="entry name" value="CRISPR-assoc_prot_Cas5"/>
</dbReference>
<name>A0A3G1KY76_FORW1</name>
<organism evidence="2 3">
    <name type="scientific">Formimonas warabiya</name>
    <dbReference type="NCBI Taxonomy" id="1761012"/>
    <lineage>
        <taxon>Bacteria</taxon>
        <taxon>Bacillati</taxon>
        <taxon>Bacillota</taxon>
        <taxon>Clostridia</taxon>
        <taxon>Eubacteriales</taxon>
        <taxon>Peptococcaceae</taxon>
        <taxon>Candidatus Formimonas</taxon>
    </lineage>
</organism>
<proteinExistence type="predicted"/>
<evidence type="ECO:0000313" key="2">
    <source>
        <dbReference type="EMBL" id="ATW27426.1"/>
    </source>
</evidence>
<dbReference type="AlphaFoldDB" id="A0A3G1KY76"/>
<accession>A0A3G1KY76</accession>
<dbReference type="KEGG" id="fwa:DCMF_24105"/>
<reference evidence="2 3" key="1">
    <citation type="submission" date="2016-10" db="EMBL/GenBank/DDBJ databases">
        <title>Complete Genome Sequence of Peptococcaceae strain DCMF.</title>
        <authorList>
            <person name="Edwards R.J."/>
            <person name="Holland S.I."/>
            <person name="Deshpande N.P."/>
            <person name="Wong Y.K."/>
            <person name="Ertan H."/>
            <person name="Manefield M."/>
            <person name="Russell T.L."/>
            <person name="Lee M.J."/>
        </authorList>
    </citation>
    <scope>NUCLEOTIDE SEQUENCE [LARGE SCALE GENOMIC DNA]</scope>
    <source>
        <strain evidence="2 3">DCMF</strain>
    </source>
</reference>
<keyword evidence="1" id="KW-0051">Antiviral defense</keyword>